<name>A0A9W9ZBR8_9CNID</name>
<evidence type="ECO:0000313" key="2">
    <source>
        <dbReference type="Proteomes" id="UP001163046"/>
    </source>
</evidence>
<comment type="caution">
    <text evidence="1">The sequence shown here is derived from an EMBL/GenBank/DDBJ whole genome shotgun (WGS) entry which is preliminary data.</text>
</comment>
<evidence type="ECO:0000313" key="1">
    <source>
        <dbReference type="EMBL" id="KAJ7377139.1"/>
    </source>
</evidence>
<dbReference type="AlphaFoldDB" id="A0A9W9ZBR8"/>
<organism evidence="1 2">
    <name type="scientific">Desmophyllum pertusum</name>
    <dbReference type="NCBI Taxonomy" id="174260"/>
    <lineage>
        <taxon>Eukaryota</taxon>
        <taxon>Metazoa</taxon>
        <taxon>Cnidaria</taxon>
        <taxon>Anthozoa</taxon>
        <taxon>Hexacorallia</taxon>
        <taxon>Scleractinia</taxon>
        <taxon>Caryophylliina</taxon>
        <taxon>Caryophylliidae</taxon>
        <taxon>Desmophyllum</taxon>
    </lineage>
</organism>
<dbReference type="Proteomes" id="UP001163046">
    <property type="component" value="Unassembled WGS sequence"/>
</dbReference>
<dbReference type="EMBL" id="MU826383">
    <property type="protein sequence ID" value="KAJ7377139.1"/>
    <property type="molecule type" value="Genomic_DNA"/>
</dbReference>
<dbReference type="OrthoDB" id="5987945at2759"/>
<protein>
    <submittedName>
        <fullName evidence="1">Uncharacterized protein</fullName>
    </submittedName>
</protein>
<gene>
    <name evidence="1" type="ORF">OS493_030734</name>
</gene>
<accession>A0A9W9ZBR8</accession>
<sequence length="342" mass="38743">MDNSKDQVTAGIVPIGIPNLAEQSAKSVYPLAIANCKENRNNIRHLVADLNRQKSVLKSKGLWVDGKFYNLKFTVTLDYKSLLLLTKCRCPGSDPHETCVTCFQECKGNIGKWKGLRDDLDFLLEEDFSDINLCALHCEMRNTEQIMALCNALKELNSKLSELGPGTFKDNYVKIKERKGQETCVDRSNVKVSSMSGPTERKFLHNIEDIVRAGLPFAKVKEYYSDREMAESLLLNKLAFCVEAQKFFDDFISAGFFERDYGTHQTKVTTCRLDALGQYIEAQQSFWQQKEQAIDLVLTECDGDAAKDDKLCSFAAEIHIELLTLVFENLIFLITNWVTDIG</sequence>
<proteinExistence type="predicted"/>
<reference evidence="1" key="1">
    <citation type="submission" date="2023-01" db="EMBL/GenBank/DDBJ databases">
        <title>Genome assembly of the deep-sea coral Lophelia pertusa.</title>
        <authorList>
            <person name="Herrera S."/>
            <person name="Cordes E."/>
        </authorList>
    </citation>
    <scope>NUCLEOTIDE SEQUENCE</scope>
    <source>
        <strain evidence="1">USNM1676648</strain>
        <tissue evidence="1">Polyp</tissue>
    </source>
</reference>
<keyword evidence="2" id="KW-1185">Reference proteome</keyword>